<protein>
    <recommendedName>
        <fullName evidence="5">Phospholipid:diacylglycerol acyltransferase</fullName>
    </recommendedName>
</protein>
<evidence type="ECO:0008006" key="5">
    <source>
        <dbReference type="Google" id="ProtNLM"/>
    </source>
</evidence>
<evidence type="ECO:0000256" key="2">
    <source>
        <dbReference type="SAM" id="Phobius"/>
    </source>
</evidence>
<keyword evidence="4" id="KW-1185">Reference proteome</keyword>
<keyword evidence="2" id="KW-0472">Membrane</keyword>
<feature type="region of interest" description="Disordered" evidence="1">
    <location>
        <begin position="1"/>
        <end position="22"/>
    </location>
</feature>
<dbReference type="SUPFAM" id="SSF53474">
    <property type="entry name" value="alpha/beta-Hydrolases"/>
    <property type="match status" value="1"/>
</dbReference>
<proteinExistence type="predicted"/>
<gene>
    <name evidence="3" type="ORF">CDD80_1044</name>
</gene>
<evidence type="ECO:0000313" key="3">
    <source>
        <dbReference type="EMBL" id="PHH80532.1"/>
    </source>
</evidence>
<dbReference type="Proteomes" id="UP000226431">
    <property type="component" value="Unassembled WGS sequence"/>
</dbReference>
<comment type="caution">
    <text evidence="3">The sequence shown here is derived from an EMBL/GenBank/DDBJ whole genome shotgun (WGS) entry which is preliminary data.</text>
</comment>
<dbReference type="Pfam" id="PF02450">
    <property type="entry name" value="LCAT"/>
    <property type="match status" value="1"/>
</dbReference>
<keyword evidence="2" id="KW-1133">Transmembrane helix</keyword>
<sequence>MMHTTCVTTPSGPDGEVSDERQVCKPRRGGPRGFLFRLGGLCSLVAVGLLVNSYDVLCLQRLGNLAMTNLLDVQTASLVREMRDLVQMEQNNASSAGRRARAQGLEAHHPLIVVPGALAIGLESWGTHNVSRPYFRKRLWGSWTMIKALIFDKETWKRHIMLDKKTGLDPPVVKLRAAQSLDPSDLFNTCYWIWDRIMENLAAIGYDPINLNMATYDWRLSFSNLEVRDQYLSRLKSSIETSMSCHGRKVVLMSHSMGSQLMFYFFHWVQSEQGGGGGPDWVENHIDSWINISGSMLGAVKDLAALLSGETRDSTHLGPLAIYGLERLLSRRERAEILRAMPGISSMLPLGGTAVWGDLGWAPDDQPSQPNSYGSVINMRDGAKKLNMEDSLQYLLETSGDWYEDQVKSSYSHGVAHTAAEVEANEQDATKWINPLETRLPHAPSLKIYCFYGIGKPTERGYHYRSHGRGSGNVTIDTSVTERGTERGVVLGDGDGTVNLLSTGYMCNRGWYIDRFNPSRAKVTVVEMPHKAMVPLEMGSSTTDHIDILGQQHLHELLLRIVAGEGESIDEYIVSSIREHSAKVRVYEEEGGEDGRAEAGAGSV</sequence>
<dbReference type="InterPro" id="IPR029058">
    <property type="entry name" value="AB_hydrolase_fold"/>
</dbReference>
<organism evidence="3 4">
    <name type="scientific">Ophiocordyceps camponoti-rufipedis</name>
    <dbReference type="NCBI Taxonomy" id="2004952"/>
    <lineage>
        <taxon>Eukaryota</taxon>
        <taxon>Fungi</taxon>
        <taxon>Dikarya</taxon>
        <taxon>Ascomycota</taxon>
        <taxon>Pezizomycotina</taxon>
        <taxon>Sordariomycetes</taxon>
        <taxon>Hypocreomycetidae</taxon>
        <taxon>Hypocreales</taxon>
        <taxon>Ophiocordycipitaceae</taxon>
        <taxon>Ophiocordyceps</taxon>
    </lineage>
</organism>
<dbReference type="Gene3D" id="3.40.50.1820">
    <property type="entry name" value="alpha/beta hydrolase"/>
    <property type="match status" value="1"/>
</dbReference>
<name>A0A2C5ZL76_9HYPO</name>
<dbReference type="InterPro" id="IPR003386">
    <property type="entry name" value="LACT/PDAT_acylTrfase"/>
</dbReference>
<dbReference type="OrthoDB" id="190846at2759"/>
<feature type="compositionally biased region" description="Polar residues" evidence="1">
    <location>
        <begin position="1"/>
        <end position="11"/>
    </location>
</feature>
<dbReference type="GO" id="GO:0006629">
    <property type="term" value="P:lipid metabolic process"/>
    <property type="evidence" value="ECO:0007669"/>
    <property type="project" value="InterPro"/>
</dbReference>
<dbReference type="EMBL" id="NJES01000014">
    <property type="protein sequence ID" value="PHH80532.1"/>
    <property type="molecule type" value="Genomic_DNA"/>
</dbReference>
<accession>A0A2C5ZL76</accession>
<keyword evidence="2" id="KW-0812">Transmembrane</keyword>
<dbReference type="GO" id="GO:0008374">
    <property type="term" value="F:O-acyltransferase activity"/>
    <property type="evidence" value="ECO:0007669"/>
    <property type="project" value="InterPro"/>
</dbReference>
<feature type="transmembrane region" description="Helical" evidence="2">
    <location>
        <begin position="34"/>
        <end position="54"/>
    </location>
</feature>
<dbReference type="STRING" id="2004952.A0A2C5ZL76"/>
<evidence type="ECO:0000256" key="1">
    <source>
        <dbReference type="SAM" id="MobiDB-lite"/>
    </source>
</evidence>
<evidence type="ECO:0000313" key="4">
    <source>
        <dbReference type="Proteomes" id="UP000226431"/>
    </source>
</evidence>
<dbReference type="AlphaFoldDB" id="A0A2C5ZL76"/>
<reference evidence="3 4" key="1">
    <citation type="submission" date="2017-06" db="EMBL/GenBank/DDBJ databases">
        <title>Ant-infecting Ophiocordyceps genomes reveal a high diversity of potential behavioral manipulation genes and a possible major role for enterotoxins.</title>
        <authorList>
            <person name="De Bekker C."/>
            <person name="Evans H.C."/>
            <person name="Brachmann A."/>
            <person name="Hughes D.P."/>
        </authorList>
    </citation>
    <scope>NUCLEOTIDE SEQUENCE [LARGE SCALE GENOMIC DNA]</scope>
    <source>
        <strain evidence="3 4">Map16</strain>
    </source>
</reference>
<dbReference type="PANTHER" id="PTHR11440">
    <property type="entry name" value="LECITHIN-CHOLESTEROL ACYLTRANSFERASE-RELATED"/>
    <property type="match status" value="1"/>
</dbReference>